<keyword evidence="3" id="KW-1185">Reference proteome</keyword>
<accession>A0A3N4L201</accession>
<dbReference type="AlphaFoldDB" id="A0A3N4L201"/>
<sequence>MPMQWNEQADARLFANVLKLHVVKIDYAALAKSMGENVTPKAISHRISKIKEKATARRHADWEQHYNQSNKNSNDGVTSTGKKRGPKPKTYRSPRDDEDNRRKRVKAEHVAVVKAEPGIEEEEGAAIEKSREEHVAWSGMGWGPEQQELAQVPGAGERFYEYQNDEKVVSDVANEVCAGLNHEDVDNEGCDDHEENQQVGPEAAVVDSSACSTVSITSIASTPCGDDHDGIVGMHVYEDSVGTPTEVQSKM</sequence>
<dbReference type="STRING" id="1392247.A0A3N4L201"/>
<feature type="region of interest" description="Disordered" evidence="1">
    <location>
        <begin position="50"/>
        <end position="107"/>
    </location>
</feature>
<dbReference type="OrthoDB" id="5418867at2759"/>
<feature type="compositionally biased region" description="Polar residues" evidence="1">
    <location>
        <begin position="65"/>
        <end position="80"/>
    </location>
</feature>
<dbReference type="EMBL" id="ML119112">
    <property type="protein sequence ID" value="RPB15689.1"/>
    <property type="molecule type" value="Genomic_DNA"/>
</dbReference>
<dbReference type="InParanoid" id="A0A3N4L201"/>
<feature type="compositionally biased region" description="Basic residues" evidence="1">
    <location>
        <begin position="81"/>
        <end position="92"/>
    </location>
</feature>
<gene>
    <name evidence="2" type="ORF">P167DRAFT_571336</name>
</gene>
<name>A0A3N4L201_9PEZI</name>
<feature type="compositionally biased region" description="Basic and acidic residues" evidence="1">
    <location>
        <begin position="50"/>
        <end position="64"/>
    </location>
</feature>
<evidence type="ECO:0000256" key="1">
    <source>
        <dbReference type="SAM" id="MobiDB-lite"/>
    </source>
</evidence>
<protein>
    <submittedName>
        <fullName evidence="2">Uncharacterized protein</fullName>
    </submittedName>
</protein>
<organism evidence="2 3">
    <name type="scientific">Morchella conica CCBAS932</name>
    <dbReference type="NCBI Taxonomy" id="1392247"/>
    <lineage>
        <taxon>Eukaryota</taxon>
        <taxon>Fungi</taxon>
        <taxon>Dikarya</taxon>
        <taxon>Ascomycota</taxon>
        <taxon>Pezizomycotina</taxon>
        <taxon>Pezizomycetes</taxon>
        <taxon>Pezizales</taxon>
        <taxon>Morchellaceae</taxon>
        <taxon>Morchella</taxon>
    </lineage>
</organism>
<feature type="compositionally biased region" description="Basic and acidic residues" evidence="1">
    <location>
        <begin position="93"/>
        <end position="107"/>
    </location>
</feature>
<reference evidence="2 3" key="1">
    <citation type="journal article" date="2018" name="Nat. Ecol. Evol.">
        <title>Pezizomycetes genomes reveal the molecular basis of ectomycorrhizal truffle lifestyle.</title>
        <authorList>
            <person name="Murat C."/>
            <person name="Payen T."/>
            <person name="Noel B."/>
            <person name="Kuo A."/>
            <person name="Morin E."/>
            <person name="Chen J."/>
            <person name="Kohler A."/>
            <person name="Krizsan K."/>
            <person name="Balestrini R."/>
            <person name="Da Silva C."/>
            <person name="Montanini B."/>
            <person name="Hainaut M."/>
            <person name="Levati E."/>
            <person name="Barry K.W."/>
            <person name="Belfiori B."/>
            <person name="Cichocki N."/>
            <person name="Clum A."/>
            <person name="Dockter R.B."/>
            <person name="Fauchery L."/>
            <person name="Guy J."/>
            <person name="Iotti M."/>
            <person name="Le Tacon F."/>
            <person name="Lindquist E.A."/>
            <person name="Lipzen A."/>
            <person name="Malagnac F."/>
            <person name="Mello A."/>
            <person name="Molinier V."/>
            <person name="Miyauchi S."/>
            <person name="Poulain J."/>
            <person name="Riccioni C."/>
            <person name="Rubini A."/>
            <person name="Sitrit Y."/>
            <person name="Splivallo R."/>
            <person name="Traeger S."/>
            <person name="Wang M."/>
            <person name="Zifcakova L."/>
            <person name="Wipf D."/>
            <person name="Zambonelli A."/>
            <person name="Paolocci F."/>
            <person name="Nowrousian M."/>
            <person name="Ottonello S."/>
            <person name="Baldrian P."/>
            <person name="Spatafora J.W."/>
            <person name="Henrissat B."/>
            <person name="Nagy L.G."/>
            <person name="Aury J.M."/>
            <person name="Wincker P."/>
            <person name="Grigoriev I.V."/>
            <person name="Bonfante P."/>
            <person name="Martin F.M."/>
        </authorList>
    </citation>
    <scope>NUCLEOTIDE SEQUENCE [LARGE SCALE GENOMIC DNA]</scope>
    <source>
        <strain evidence="2 3">CCBAS932</strain>
    </source>
</reference>
<dbReference type="Proteomes" id="UP000277580">
    <property type="component" value="Unassembled WGS sequence"/>
</dbReference>
<proteinExistence type="predicted"/>
<evidence type="ECO:0000313" key="2">
    <source>
        <dbReference type="EMBL" id="RPB15689.1"/>
    </source>
</evidence>
<evidence type="ECO:0000313" key="3">
    <source>
        <dbReference type="Proteomes" id="UP000277580"/>
    </source>
</evidence>